<evidence type="ECO:0000313" key="1">
    <source>
        <dbReference type="EMBL" id="KKM24444.1"/>
    </source>
</evidence>
<dbReference type="EMBL" id="LAZR01012923">
    <property type="protein sequence ID" value="KKM24444.1"/>
    <property type="molecule type" value="Genomic_DNA"/>
</dbReference>
<dbReference type="AlphaFoldDB" id="A0A0F9IWL7"/>
<proteinExistence type="predicted"/>
<reference evidence="1" key="1">
    <citation type="journal article" date="2015" name="Nature">
        <title>Complex archaea that bridge the gap between prokaryotes and eukaryotes.</title>
        <authorList>
            <person name="Spang A."/>
            <person name="Saw J.H."/>
            <person name="Jorgensen S.L."/>
            <person name="Zaremba-Niedzwiedzka K."/>
            <person name="Martijn J."/>
            <person name="Lind A.E."/>
            <person name="van Eijk R."/>
            <person name="Schleper C."/>
            <person name="Guy L."/>
            <person name="Ettema T.J."/>
        </authorList>
    </citation>
    <scope>NUCLEOTIDE SEQUENCE</scope>
</reference>
<name>A0A0F9IWL7_9ZZZZ</name>
<sequence>MLLDVTFDCLRPRFSSDASDQYKVLMELPDMVDQMRQFDYRLPPLFANITACVEWIVLDDLYLGLVWLENNDFVSFERLVPEGLVTIDLSDGPRFSDRPCMYLPCI</sequence>
<comment type="caution">
    <text evidence="1">The sequence shown here is derived from an EMBL/GenBank/DDBJ whole genome shotgun (WGS) entry which is preliminary data.</text>
</comment>
<protein>
    <submittedName>
        <fullName evidence="1">Uncharacterized protein</fullName>
    </submittedName>
</protein>
<organism evidence="1">
    <name type="scientific">marine sediment metagenome</name>
    <dbReference type="NCBI Taxonomy" id="412755"/>
    <lineage>
        <taxon>unclassified sequences</taxon>
        <taxon>metagenomes</taxon>
        <taxon>ecological metagenomes</taxon>
    </lineage>
</organism>
<gene>
    <name evidence="1" type="ORF">LCGC14_1605000</name>
</gene>
<accession>A0A0F9IWL7</accession>